<dbReference type="InterPro" id="IPR007502">
    <property type="entry name" value="Helicase-assoc_dom"/>
</dbReference>
<dbReference type="AlphaFoldDB" id="A0A512IB30"/>
<evidence type="ECO:0000259" key="6">
    <source>
        <dbReference type="PROSITE" id="PS51192"/>
    </source>
</evidence>
<feature type="compositionally biased region" description="Pro residues" evidence="5">
    <location>
        <begin position="541"/>
        <end position="552"/>
    </location>
</feature>
<dbReference type="InterPro" id="IPR013689">
    <property type="entry name" value="RNA_helicase_ATP-dep_HrpB_C"/>
</dbReference>
<evidence type="ECO:0000256" key="2">
    <source>
        <dbReference type="ARBA" id="ARBA00022801"/>
    </source>
</evidence>
<dbReference type="RefSeq" id="WP_062735034.1">
    <property type="nucleotide sequence ID" value="NZ_BJZS01000029.1"/>
</dbReference>
<keyword evidence="2" id="KW-0378">Hydrolase</keyword>
<comment type="caution">
    <text evidence="8">The sequence shown here is derived from an EMBL/GenBank/DDBJ whole genome shotgun (WGS) entry which is preliminary data.</text>
</comment>
<dbReference type="InterPro" id="IPR001650">
    <property type="entry name" value="Helicase_C-like"/>
</dbReference>
<dbReference type="Pfam" id="PF08482">
    <property type="entry name" value="HrpB_C"/>
    <property type="match status" value="1"/>
</dbReference>
<dbReference type="SMART" id="SM00847">
    <property type="entry name" value="HA2"/>
    <property type="match status" value="1"/>
</dbReference>
<accession>A0A512IB30</accession>
<keyword evidence="4" id="KW-0067">ATP-binding</keyword>
<feature type="region of interest" description="Disordered" evidence="5">
    <location>
        <begin position="275"/>
        <end position="295"/>
    </location>
</feature>
<evidence type="ECO:0000313" key="9">
    <source>
        <dbReference type="Proteomes" id="UP000321103"/>
    </source>
</evidence>
<evidence type="ECO:0000256" key="3">
    <source>
        <dbReference type="ARBA" id="ARBA00022806"/>
    </source>
</evidence>
<dbReference type="Gene3D" id="3.40.50.300">
    <property type="entry name" value="P-loop containing nucleotide triphosphate hydrolases"/>
    <property type="match status" value="2"/>
</dbReference>
<dbReference type="Gene3D" id="1.20.120.1080">
    <property type="match status" value="1"/>
</dbReference>
<dbReference type="InterPro" id="IPR014001">
    <property type="entry name" value="Helicase_ATP-bd"/>
</dbReference>
<dbReference type="GO" id="GO:0003676">
    <property type="term" value="F:nucleic acid binding"/>
    <property type="evidence" value="ECO:0007669"/>
    <property type="project" value="InterPro"/>
</dbReference>
<dbReference type="GO" id="GO:0004386">
    <property type="term" value="F:helicase activity"/>
    <property type="evidence" value="ECO:0007669"/>
    <property type="project" value="UniProtKB-KW"/>
</dbReference>
<dbReference type="PANTHER" id="PTHR43519">
    <property type="entry name" value="ATP-DEPENDENT RNA HELICASE HRPB"/>
    <property type="match status" value="1"/>
</dbReference>
<reference evidence="8 9" key="1">
    <citation type="submission" date="2019-07" db="EMBL/GenBank/DDBJ databases">
        <title>Whole genome shotgun sequence of Kocuria turfanensis NBRC 107627.</title>
        <authorList>
            <person name="Hosoyama A."/>
            <person name="Uohara A."/>
            <person name="Ohji S."/>
            <person name="Ichikawa N."/>
        </authorList>
    </citation>
    <scope>NUCLEOTIDE SEQUENCE [LARGE SCALE GENOMIC DNA]</scope>
    <source>
        <strain evidence="8 9">NBRC 107627</strain>
    </source>
</reference>
<evidence type="ECO:0000256" key="4">
    <source>
        <dbReference type="ARBA" id="ARBA00022840"/>
    </source>
</evidence>
<dbReference type="PIRSF" id="PIRSF005496">
    <property type="entry name" value="ATP_hel_hrpB"/>
    <property type="match status" value="1"/>
</dbReference>
<dbReference type="InterPro" id="IPR002464">
    <property type="entry name" value="DNA/RNA_helicase_DEAH_CS"/>
</dbReference>
<dbReference type="InterPro" id="IPR011545">
    <property type="entry name" value="DEAD/DEAH_box_helicase_dom"/>
</dbReference>
<dbReference type="Pfam" id="PF00270">
    <property type="entry name" value="DEAD"/>
    <property type="match status" value="1"/>
</dbReference>
<dbReference type="SMART" id="SM00490">
    <property type="entry name" value="HELICc"/>
    <property type="match status" value="1"/>
</dbReference>
<keyword evidence="3 8" id="KW-0347">Helicase</keyword>
<feature type="region of interest" description="Disordered" evidence="5">
    <location>
        <begin position="495"/>
        <end position="552"/>
    </location>
</feature>
<dbReference type="InterPro" id="IPR027417">
    <property type="entry name" value="P-loop_NTPase"/>
</dbReference>
<dbReference type="PROSITE" id="PS00690">
    <property type="entry name" value="DEAH_ATP_HELICASE"/>
    <property type="match status" value="1"/>
</dbReference>
<dbReference type="PROSITE" id="PS51194">
    <property type="entry name" value="HELICASE_CTER"/>
    <property type="match status" value="1"/>
</dbReference>
<feature type="compositionally biased region" description="Basic and acidic residues" evidence="5">
    <location>
        <begin position="502"/>
        <end position="514"/>
    </location>
</feature>
<proteinExistence type="predicted"/>
<sequence length="879" mass="90810">MSPAPFDLDAIGAGLPVAGAAGALRAALAGGAAVVQAPPGSGKTTLVPPLVAALLHERGTGPARVVVTQPRRVAARAAARRLAVLAGTRVGGLVGHTVRGDRRTGPGTLVEFVTPGILLRRLLQDPELPGTGAVVLDEVHERGLETDLLVGMLAELRELREDLVLAAMSATVDAARFAALLGRDGPAPVVDSPAVLHPLGVEWAPGPGRRTDERGVRPEFLDHLARTAAAAHARALTADPGTDALVFLPGAWEVAQVARRLREQAPGTEVLELHGRAGAAEQDRATAGRAPGGPPRAVVATALAESSLTVPGVRLVVDSGLAREPRRDAARGMTGLVTVAASRASAEQRAGRAARLGPGTVVRCYDERTWTAMPAHGTPEVAAADLTGAALLLACWGSPGGRGLALPDPLPPTARAEAEAALRGLGAVDAEGRATAAGRALARVPADPRLARGLLAGSRLVGERAAAEVVAALADDHRAPDGDLARLLAGLRSGRAPGAPRWAEETDRLRRAAREAGAGDAGTVRAGDAGSRDRSRAQRPAPVPAEPVPAEPVPPELVPGAVLALAFPERIAHRSGGTWLLASGTRAGLPEGSPLAAHEWLAVAEATRAAGRAAAGTGAVVRAAAALDRETAERCAEHLLTDAVDTRYDGGRVSARRIRALGAIRLSATPVRPAPAAAREAVRAALAEHGPGLLAWSGAADGLRRRLALLHHRLGAPWPDVSDDALRARLDEWLAPELDALAAGGPVDLAGALRRLLPWPEAGRLDELAPERLTVASGSRVRIDYPAADDPAGRPVVAVKLQECFGWAETPAVAGGRAPVLFHLLSPAGRPLAVTDDLASFWSGPYRQVRAEMRGRYPKHPWPEDPWSAAATARTTRRA</sequence>
<feature type="domain" description="Helicase ATP-binding" evidence="6">
    <location>
        <begin position="24"/>
        <end position="190"/>
    </location>
</feature>
<dbReference type="STRING" id="388357.GCA_001580365_01261"/>
<dbReference type="SUPFAM" id="SSF52540">
    <property type="entry name" value="P-loop containing nucleoside triphosphate hydrolases"/>
    <property type="match status" value="1"/>
</dbReference>
<dbReference type="CDD" id="cd18791">
    <property type="entry name" value="SF2_C_RHA"/>
    <property type="match status" value="1"/>
</dbReference>
<feature type="domain" description="Helicase C-terminal" evidence="7">
    <location>
        <begin position="219"/>
        <end position="392"/>
    </location>
</feature>
<evidence type="ECO:0000313" key="8">
    <source>
        <dbReference type="EMBL" id="GEO94901.1"/>
    </source>
</evidence>
<evidence type="ECO:0000259" key="7">
    <source>
        <dbReference type="PROSITE" id="PS51194"/>
    </source>
</evidence>
<evidence type="ECO:0000256" key="1">
    <source>
        <dbReference type="ARBA" id="ARBA00022741"/>
    </source>
</evidence>
<dbReference type="SMART" id="SM00487">
    <property type="entry name" value="DEXDc"/>
    <property type="match status" value="1"/>
</dbReference>
<keyword evidence="9" id="KW-1185">Reference proteome</keyword>
<dbReference type="EMBL" id="BJZS01000029">
    <property type="protein sequence ID" value="GEO94901.1"/>
    <property type="molecule type" value="Genomic_DNA"/>
</dbReference>
<dbReference type="NCBIfam" id="TIGR01970">
    <property type="entry name" value="DEAH_box_HrpB"/>
    <property type="match status" value="1"/>
</dbReference>
<keyword evidence="1" id="KW-0547">Nucleotide-binding</keyword>
<name>A0A512IB30_9MICC</name>
<evidence type="ECO:0000256" key="5">
    <source>
        <dbReference type="SAM" id="MobiDB-lite"/>
    </source>
</evidence>
<organism evidence="8 9">
    <name type="scientific">Kocuria turfanensis</name>
    <dbReference type="NCBI Taxonomy" id="388357"/>
    <lineage>
        <taxon>Bacteria</taxon>
        <taxon>Bacillati</taxon>
        <taxon>Actinomycetota</taxon>
        <taxon>Actinomycetes</taxon>
        <taxon>Micrococcales</taxon>
        <taxon>Micrococcaceae</taxon>
        <taxon>Kocuria</taxon>
    </lineage>
</organism>
<protein>
    <submittedName>
        <fullName evidence="8">ATP-dependent helicase HrpB</fullName>
    </submittedName>
</protein>
<dbReference type="GO" id="GO:0005524">
    <property type="term" value="F:ATP binding"/>
    <property type="evidence" value="ECO:0007669"/>
    <property type="project" value="UniProtKB-KW"/>
</dbReference>
<dbReference type="Proteomes" id="UP000321103">
    <property type="component" value="Unassembled WGS sequence"/>
</dbReference>
<dbReference type="InterPro" id="IPR010225">
    <property type="entry name" value="HrpB"/>
</dbReference>
<dbReference type="GO" id="GO:0016787">
    <property type="term" value="F:hydrolase activity"/>
    <property type="evidence" value="ECO:0007669"/>
    <property type="project" value="UniProtKB-KW"/>
</dbReference>
<dbReference type="PANTHER" id="PTHR43519:SF1">
    <property type="entry name" value="ATP-DEPENDENT RNA HELICASE HRPB"/>
    <property type="match status" value="1"/>
</dbReference>
<dbReference type="PROSITE" id="PS51192">
    <property type="entry name" value="HELICASE_ATP_BIND_1"/>
    <property type="match status" value="1"/>
</dbReference>
<dbReference type="Pfam" id="PF00271">
    <property type="entry name" value="Helicase_C"/>
    <property type="match status" value="1"/>
</dbReference>
<feature type="compositionally biased region" description="Basic and acidic residues" evidence="5">
    <location>
        <begin position="275"/>
        <end position="286"/>
    </location>
</feature>
<gene>
    <name evidence="8" type="ORF">KTU01_10240</name>
</gene>